<feature type="compositionally biased region" description="Basic and acidic residues" evidence="1">
    <location>
        <begin position="1030"/>
        <end position="1073"/>
    </location>
</feature>
<feature type="compositionally biased region" description="Polar residues" evidence="1">
    <location>
        <begin position="736"/>
        <end position="747"/>
    </location>
</feature>
<feature type="transmembrane region" description="Helical" evidence="2">
    <location>
        <begin position="1423"/>
        <end position="1445"/>
    </location>
</feature>
<keyword evidence="7" id="KW-1185">Reference proteome</keyword>
<evidence type="ECO:0000313" key="7">
    <source>
        <dbReference type="Proteomes" id="UP000006023"/>
    </source>
</evidence>
<feature type="transmembrane region" description="Helical" evidence="2">
    <location>
        <begin position="1496"/>
        <end position="1517"/>
    </location>
</feature>
<dbReference type="Pfam" id="PF24607">
    <property type="entry name" value="CBM_AftD"/>
    <property type="match status" value="2"/>
</dbReference>
<feature type="transmembrane region" description="Helical" evidence="2">
    <location>
        <begin position="313"/>
        <end position="336"/>
    </location>
</feature>
<evidence type="ECO:0000259" key="5">
    <source>
        <dbReference type="Pfam" id="PF24607"/>
    </source>
</evidence>
<accession>G7GWK5</accession>
<evidence type="ECO:0000256" key="1">
    <source>
        <dbReference type="SAM" id="MobiDB-lite"/>
    </source>
</evidence>
<feature type="region of interest" description="Disordered" evidence="1">
    <location>
        <begin position="676"/>
        <end position="699"/>
    </location>
</feature>
<feature type="transmembrane region" description="Helical" evidence="2">
    <location>
        <begin position="88"/>
        <end position="105"/>
    </location>
</feature>
<dbReference type="eggNOG" id="COG4981">
    <property type="taxonomic scope" value="Bacteria"/>
</dbReference>
<dbReference type="Proteomes" id="UP000006023">
    <property type="component" value="Unassembled WGS sequence"/>
</dbReference>
<protein>
    <recommendedName>
        <fullName evidence="8">Arabinosyltransferase</fullName>
    </recommendedName>
</protein>
<feature type="transmembrane region" description="Helical" evidence="2">
    <location>
        <begin position="211"/>
        <end position="232"/>
    </location>
</feature>
<sequence>MSSRGVVIAALCALIVSFAQAPGRISADTKLDLAADPLGFLGRAAHLWSPDAPMGQVQNQAYGYFFPHGAFFALGDLAHIPPWITQRLWWALLLTIGFVGIVRLAEALRAGSPASRIVAAAVFVLSPRVLTTLGSISSETLPMMLAPWVLLPVIRALDRDTGPLWRQGFLSAAAVALMGAVNAVATVAALGVAALWWLLTVRRAGLRAVRFAAWWALGLALACAWWILPLLMMSQVSPPFLDFIESARTTTQWSSLTEVLRGTSAWTPFVSPERVAGAVLVTQPAAVLATGVLVAAGLAGLTMRAMPGRGRLVTILVTGLLVMCVGYAGTLGSPIAEPVREFLDGAGAPLRNIHKFEPFIRIPVVLGIAHLLARVPLTEPRAFLRPAMSRGVATALAVVVAIGGAGSLMWTGQLTPADTYTSMPSYWTEAAAWLKQNSSPDGPSRPALRSLVVPGAPFADQVWGLTRDEPLQALADTPWAVRDAIPLVPPGAIRAMDAVQRQIASGRGSPGLAATLASQGIGFVVLRADLDPDTSRSARPLVARQALDDSPGLSVAARFGPRVGPATVTGVVRDNGLRPALRAITIYTVDGAARAGGTGPVLVDAASVPRVSGGPEAIATINAQRGRAGLPAVGPTVLDADARRFDTEHPDTPLPASPRIVTDTPTDREVDVGRVDDHSSAIRTADDPRRTQNAVPDYPAWDGIGRGDLVRAQWLLDNQPGQVRVSSSGAAADATQPGQTSPANSTAAAFDGKPGTAWVSSGLAAAAGKWLRLSFTRPRTALSLTLTTAKAIGPDVDTVVVTTNAGSSVAQGISPGKPFTVTLPGGNTSWIEIRASHTRSGTAGNQFALGEVTLTDLATGNPLSIRQRVVLPAQQKNSAVAQWVLTQELTGRSACVRDTSSDDELFRCASGLGLTPETPGVFTRALSVPSATSVSPTVTLVPMPGDGLRALLHVPGSVVADGPSDVTDPRGAAQAAVDGDPATVWTAPADGARDDDEDPADDDGTTSDRESGDEATSDGKAGNTGGYGDPDSKKQNGDDAQKDSGQKDSGHKDPAKEDPAQKDSGREDSRAGDSGETDSGEEEPGKQESGQKDSGRESDSGPTLTIRLPEVQRVDKLRIVAPETYPAAPTEVSVNLGERWLTRTVTRDGTVTLTGARTDRIRLRVNKSADVIDVNSLGFATRAPAGIAEIKISPAPDARPFDPDRVVTVGCGDGIGITVAGRVIGLSLRTTAGDLRNGTPVVARPCGSTPIPLAAGEQELSVNPGSAFSVLDVNLSTAQQIPSASTVLPTVEKWSATHRVVDVRASAADRILTVAESTNSGWRATVDTPDGEINLHPITVNGWQQGWVVPANLSGPVTLRYSLDTPYRWVLVVGLLLVAVLLALAWLPPVLARSRWSRHDAGVTGPFETLAPSSLRPQGSRGVVAASLAVLPVLGAVWLLTGWWGVGIGCTTALLTYRMRPSARVVAVFAAMLAAALALASGPWHSPTGYHGDEWWTQFPALVAITILVWSTVFTPARNRSPDDPSAARQLDP</sequence>
<feature type="compositionally biased region" description="Basic and acidic residues" evidence="1">
    <location>
        <begin position="676"/>
        <end position="690"/>
    </location>
</feature>
<organism evidence="6 7">
    <name type="scientific">Gordonia amarae NBRC 15530</name>
    <dbReference type="NCBI Taxonomy" id="1075090"/>
    <lineage>
        <taxon>Bacteria</taxon>
        <taxon>Bacillati</taxon>
        <taxon>Actinomycetota</taxon>
        <taxon>Actinomycetes</taxon>
        <taxon>Mycobacteriales</taxon>
        <taxon>Gordoniaceae</taxon>
        <taxon>Gordonia</taxon>
    </lineage>
</organism>
<keyword evidence="2" id="KW-0812">Transmembrane</keyword>
<keyword evidence="2" id="KW-1133">Transmembrane helix</keyword>
<evidence type="ECO:0000313" key="6">
    <source>
        <dbReference type="EMBL" id="GAB07980.1"/>
    </source>
</evidence>
<reference evidence="6 7" key="1">
    <citation type="submission" date="2011-11" db="EMBL/GenBank/DDBJ databases">
        <title>Whole genome shotgun sequence of Gordonia amarae NBRC 15530.</title>
        <authorList>
            <person name="Takarada H."/>
            <person name="Hosoyama A."/>
            <person name="Tsuchikane K."/>
            <person name="Katsumata H."/>
            <person name="Yamazaki S."/>
            <person name="Fujita N."/>
        </authorList>
    </citation>
    <scope>NUCLEOTIDE SEQUENCE [LARGE SCALE GENOMIC DNA]</scope>
    <source>
        <strain evidence="6 7">NBRC 15530</strain>
    </source>
</reference>
<feature type="signal peptide" evidence="3">
    <location>
        <begin position="1"/>
        <end position="21"/>
    </location>
</feature>
<gene>
    <name evidence="6" type="ORF">GOAMR_76_00500</name>
</gene>
<evidence type="ECO:0000256" key="2">
    <source>
        <dbReference type="SAM" id="Phobius"/>
    </source>
</evidence>
<keyword evidence="2" id="KW-0472">Membrane</keyword>
<dbReference type="RefSeq" id="WP_005193449.1">
    <property type="nucleotide sequence ID" value="NZ_BAED01000076.1"/>
</dbReference>
<proteinExistence type="predicted"/>
<evidence type="ECO:0000259" key="4">
    <source>
        <dbReference type="Pfam" id="PF11847"/>
    </source>
</evidence>
<evidence type="ECO:0000256" key="3">
    <source>
        <dbReference type="SAM" id="SignalP"/>
    </source>
</evidence>
<evidence type="ECO:0008006" key="8">
    <source>
        <dbReference type="Google" id="ProtNLM"/>
    </source>
</evidence>
<feature type="compositionally biased region" description="Acidic residues" evidence="1">
    <location>
        <begin position="993"/>
        <end position="1005"/>
    </location>
</feature>
<feature type="chain" id="PRO_5038522115" description="Arabinosyltransferase" evidence="3">
    <location>
        <begin position="22"/>
        <end position="1533"/>
    </location>
</feature>
<feature type="domain" description="Arabinofuranosyltransferase D third carbohydrate binding module" evidence="5">
    <location>
        <begin position="955"/>
        <end position="995"/>
    </location>
</feature>
<feature type="region of interest" description="Disordered" evidence="1">
    <location>
        <begin position="725"/>
        <end position="750"/>
    </location>
</feature>
<feature type="transmembrane region" description="Helical" evidence="2">
    <location>
        <begin position="117"/>
        <end position="136"/>
    </location>
</feature>
<feature type="transmembrane region" description="Helical" evidence="2">
    <location>
        <begin position="356"/>
        <end position="375"/>
    </location>
</feature>
<keyword evidence="3" id="KW-0732">Signal</keyword>
<feature type="domain" description="Alpha-(1-&gt;3)-arabinofuranosyltransferase N-terminal GT-C" evidence="4">
    <location>
        <begin position="13"/>
        <end position="695"/>
    </location>
</feature>
<feature type="transmembrane region" description="Helical" evidence="2">
    <location>
        <begin position="1465"/>
        <end position="1484"/>
    </location>
</feature>
<name>G7GWK5_9ACTN</name>
<feature type="transmembrane region" description="Helical" evidence="2">
    <location>
        <begin position="275"/>
        <end position="301"/>
    </location>
</feature>
<dbReference type="STRING" id="1075090.GOAMR_76_00500"/>
<dbReference type="GO" id="GO:0016740">
    <property type="term" value="F:transferase activity"/>
    <property type="evidence" value="ECO:0007669"/>
    <property type="project" value="InterPro"/>
</dbReference>
<feature type="region of interest" description="Disordered" evidence="1">
    <location>
        <begin position="960"/>
        <end position="1108"/>
    </location>
</feature>
<feature type="transmembrane region" description="Helical" evidence="2">
    <location>
        <begin position="1367"/>
        <end position="1387"/>
    </location>
</feature>
<comment type="caution">
    <text evidence="6">The sequence shown here is derived from an EMBL/GenBank/DDBJ whole genome shotgun (WGS) entry which is preliminary data.</text>
</comment>
<dbReference type="InterPro" id="IPR056997">
    <property type="entry name" value="CBM_AftD"/>
</dbReference>
<feature type="transmembrane region" description="Helical" evidence="2">
    <location>
        <begin position="387"/>
        <end position="410"/>
    </location>
</feature>
<feature type="transmembrane region" description="Helical" evidence="2">
    <location>
        <begin position="169"/>
        <end position="199"/>
    </location>
</feature>
<feature type="domain" description="Arabinofuranosyltransferase D third carbohydrate binding module" evidence="5">
    <location>
        <begin position="1097"/>
        <end position="1196"/>
    </location>
</feature>
<feature type="compositionally biased region" description="Basic and acidic residues" evidence="1">
    <location>
        <begin position="1083"/>
        <end position="1099"/>
    </location>
</feature>
<dbReference type="InterPro" id="IPR021798">
    <property type="entry name" value="AftD_N"/>
</dbReference>
<dbReference type="EMBL" id="BAED01000076">
    <property type="protein sequence ID" value="GAB07980.1"/>
    <property type="molecule type" value="Genomic_DNA"/>
</dbReference>
<dbReference type="Pfam" id="PF11847">
    <property type="entry name" value="GT-C_AftD"/>
    <property type="match status" value="1"/>
</dbReference>